<protein>
    <submittedName>
        <fullName evidence="2">Phosphatidylglycerophosphate synthase</fullName>
    </submittedName>
</protein>
<proteinExistence type="predicted"/>
<feature type="transmembrane region" description="Helical" evidence="1">
    <location>
        <begin position="77"/>
        <end position="96"/>
    </location>
</feature>
<evidence type="ECO:0000256" key="1">
    <source>
        <dbReference type="SAM" id="Phobius"/>
    </source>
</evidence>
<keyword evidence="3" id="KW-1185">Reference proteome</keyword>
<name>A0A840KKQ6_9FLAO</name>
<organism evidence="2 3">
    <name type="scientific">Chryseobacterium defluvii</name>
    <dbReference type="NCBI Taxonomy" id="160396"/>
    <lineage>
        <taxon>Bacteria</taxon>
        <taxon>Pseudomonadati</taxon>
        <taxon>Bacteroidota</taxon>
        <taxon>Flavobacteriia</taxon>
        <taxon>Flavobacteriales</taxon>
        <taxon>Weeksellaceae</taxon>
        <taxon>Chryseobacterium group</taxon>
        <taxon>Chryseobacterium</taxon>
    </lineage>
</organism>
<sequence>MKKIKFSFAGKYAFFLSFLLGTLLLAGYILTRRTSFVEIGFIYVISAFFINIPIFLNELLEYLKDIASNKANGNSAFLILMNIPIAILYFFLFLNFF</sequence>
<dbReference type="Proteomes" id="UP000592180">
    <property type="component" value="Unassembled WGS sequence"/>
</dbReference>
<evidence type="ECO:0000313" key="3">
    <source>
        <dbReference type="Proteomes" id="UP000592180"/>
    </source>
</evidence>
<keyword evidence="1" id="KW-0472">Membrane</keyword>
<feature type="transmembrane region" description="Helical" evidence="1">
    <location>
        <begin position="12"/>
        <end position="30"/>
    </location>
</feature>
<gene>
    <name evidence="2" type="ORF">HNP38_003565</name>
</gene>
<dbReference type="AlphaFoldDB" id="A0A840KKQ6"/>
<reference evidence="2 3" key="1">
    <citation type="submission" date="2020-08" db="EMBL/GenBank/DDBJ databases">
        <title>Functional genomics of gut bacteria from endangered species of beetles.</title>
        <authorList>
            <person name="Carlos-Shanley C."/>
        </authorList>
    </citation>
    <scope>NUCLEOTIDE SEQUENCE [LARGE SCALE GENOMIC DNA]</scope>
    <source>
        <strain evidence="2 3">S00151</strain>
    </source>
</reference>
<feature type="transmembrane region" description="Helical" evidence="1">
    <location>
        <begin position="36"/>
        <end position="56"/>
    </location>
</feature>
<dbReference type="EMBL" id="JACHLE010000008">
    <property type="protein sequence ID" value="MBB4808224.1"/>
    <property type="molecule type" value="Genomic_DNA"/>
</dbReference>
<keyword evidence="1" id="KW-0812">Transmembrane</keyword>
<accession>A0A840KKQ6</accession>
<comment type="caution">
    <text evidence="2">The sequence shown here is derived from an EMBL/GenBank/DDBJ whole genome shotgun (WGS) entry which is preliminary data.</text>
</comment>
<dbReference type="RefSeq" id="WP_184191945.1">
    <property type="nucleotide sequence ID" value="NZ_JACHLE010000008.1"/>
</dbReference>
<keyword evidence="1" id="KW-1133">Transmembrane helix</keyword>
<evidence type="ECO:0000313" key="2">
    <source>
        <dbReference type="EMBL" id="MBB4808224.1"/>
    </source>
</evidence>